<reference evidence="1 2" key="1">
    <citation type="submission" date="2020-08" db="EMBL/GenBank/DDBJ databases">
        <authorList>
            <person name="Ren C."/>
            <person name="Gu Y."/>
            <person name="Xu Y."/>
        </authorList>
    </citation>
    <scope>NUCLEOTIDE SEQUENCE [LARGE SCALE GENOMIC DNA]</scope>
    <source>
        <strain evidence="1 2">LBM18003</strain>
    </source>
</reference>
<dbReference type="AlphaFoldDB" id="A0A7G9WKR2"/>
<sequence length="63" mass="7098">MLVHCSQDCTYQKDGYCTMEPPSSAVHYEPNGCVRCIREISRSDYESGKVSMPAEPQMPAVHF</sequence>
<keyword evidence="2" id="KW-1185">Reference proteome</keyword>
<dbReference type="EMBL" id="CP060696">
    <property type="protein sequence ID" value="QNO19274.1"/>
    <property type="molecule type" value="Genomic_DNA"/>
</dbReference>
<name>A0A7G9WKR2_9FIRM</name>
<dbReference type="KEGG" id="caml:H6X83_06670"/>
<evidence type="ECO:0008006" key="3">
    <source>
        <dbReference type="Google" id="ProtNLM"/>
    </source>
</evidence>
<accession>A0A7G9WKR2</accession>
<protein>
    <recommendedName>
        <fullName evidence="3">DUF1540 domain-containing protein</fullName>
    </recommendedName>
</protein>
<evidence type="ECO:0000313" key="1">
    <source>
        <dbReference type="EMBL" id="QNO19274.1"/>
    </source>
</evidence>
<dbReference type="Proteomes" id="UP000516046">
    <property type="component" value="Chromosome"/>
</dbReference>
<gene>
    <name evidence="1" type="ORF">H6X83_06670</name>
</gene>
<organism evidence="1 2">
    <name type="scientific">Caproicibacterium amylolyticum</name>
    <dbReference type="NCBI Taxonomy" id="2766537"/>
    <lineage>
        <taxon>Bacteria</taxon>
        <taxon>Bacillati</taxon>
        <taxon>Bacillota</taxon>
        <taxon>Clostridia</taxon>
        <taxon>Eubacteriales</taxon>
        <taxon>Oscillospiraceae</taxon>
        <taxon>Caproicibacterium</taxon>
    </lineage>
</organism>
<evidence type="ECO:0000313" key="2">
    <source>
        <dbReference type="Proteomes" id="UP000516046"/>
    </source>
</evidence>
<proteinExistence type="predicted"/>
<dbReference type="RefSeq" id="WP_212508341.1">
    <property type="nucleotide sequence ID" value="NZ_CP060696.1"/>
</dbReference>